<dbReference type="SMART" id="SM00448">
    <property type="entry name" value="REC"/>
    <property type="match status" value="1"/>
</dbReference>
<dbReference type="GO" id="GO:0006355">
    <property type="term" value="P:regulation of DNA-templated transcription"/>
    <property type="evidence" value="ECO:0007669"/>
    <property type="project" value="InterPro"/>
</dbReference>
<dbReference type="PRINTS" id="PR00038">
    <property type="entry name" value="HTHLUXR"/>
</dbReference>
<dbReference type="CDD" id="cd17535">
    <property type="entry name" value="REC_NarL-like"/>
    <property type="match status" value="1"/>
</dbReference>
<dbReference type="PANTHER" id="PTHR43214:SF42">
    <property type="entry name" value="TRANSCRIPTIONAL REGULATORY PROTEIN DESR"/>
    <property type="match status" value="1"/>
</dbReference>
<protein>
    <submittedName>
        <fullName evidence="3">Response regulator protein VraR</fullName>
    </submittedName>
</protein>
<reference evidence="3 4" key="1">
    <citation type="submission" date="2019-10" db="EMBL/GenBank/DDBJ databases">
        <authorList>
            <person name="Wolf R A."/>
        </authorList>
    </citation>
    <scope>NUCLEOTIDE SEQUENCE [LARGE SCALE GENOMIC DNA]</scope>
    <source>
        <strain evidence="3">Collinsella_aerofaciens_DSM_13712</strain>
    </source>
</reference>
<dbReference type="GeneID" id="92850458"/>
<dbReference type="PROSITE" id="PS50110">
    <property type="entry name" value="RESPONSE_REGULATORY"/>
    <property type="match status" value="1"/>
</dbReference>
<evidence type="ECO:0000256" key="2">
    <source>
        <dbReference type="ARBA" id="ARBA00023125"/>
    </source>
</evidence>
<keyword evidence="1" id="KW-0597">Phosphoprotein</keyword>
<dbReference type="GO" id="GO:0003677">
    <property type="term" value="F:DNA binding"/>
    <property type="evidence" value="ECO:0007669"/>
    <property type="project" value="InterPro"/>
</dbReference>
<dbReference type="PANTHER" id="PTHR43214">
    <property type="entry name" value="TWO-COMPONENT RESPONSE REGULATOR"/>
    <property type="match status" value="1"/>
</dbReference>
<dbReference type="SUPFAM" id="SSF52172">
    <property type="entry name" value="CheY-like"/>
    <property type="match status" value="1"/>
</dbReference>
<sequence length="206" mass="22610">MIRVLIVEDQAILRESLARSVGDQPDMTVVSAIADASEALGVALKERPDMILMDVCTEHDSNGIVAAARIKEQLPECRVIIMTGMPEITFVDQAREAGVDSFVYKNVGIDELFAVMRSTLAGYCTFPKPPESIFSGTAALDDVELSILRLACEGKSRREIAAELFMSEGTIKRRISEILNKTGYDNIMRLAVRAVTEGSIVPNMER</sequence>
<dbReference type="InterPro" id="IPR039420">
    <property type="entry name" value="WalR-like"/>
</dbReference>
<evidence type="ECO:0000313" key="4">
    <source>
        <dbReference type="Proteomes" id="UP000368032"/>
    </source>
</evidence>
<keyword evidence="2" id="KW-0238">DNA-binding</keyword>
<dbReference type="RefSeq" id="WP_006236292.1">
    <property type="nucleotide sequence ID" value="NZ_CABKPD010000007.1"/>
</dbReference>
<dbReference type="InterPro" id="IPR000792">
    <property type="entry name" value="Tscrpt_reg_LuxR_C"/>
</dbReference>
<accession>A0A350W8H0</accession>
<dbReference type="Pfam" id="PF00072">
    <property type="entry name" value="Response_reg"/>
    <property type="match status" value="1"/>
</dbReference>
<dbReference type="InterPro" id="IPR058245">
    <property type="entry name" value="NreC/VraR/RcsB-like_REC"/>
</dbReference>
<organism evidence="3 4">
    <name type="scientific">Collinsella aerofaciens</name>
    <dbReference type="NCBI Taxonomy" id="74426"/>
    <lineage>
        <taxon>Bacteria</taxon>
        <taxon>Bacillati</taxon>
        <taxon>Actinomycetota</taxon>
        <taxon>Coriobacteriia</taxon>
        <taxon>Coriobacteriales</taxon>
        <taxon>Coriobacteriaceae</taxon>
        <taxon>Collinsella</taxon>
    </lineage>
</organism>
<dbReference type="PROSITE" id="PS50043">
    <property type="entry name" value="HTH_LUXR_2"/>
    <property type="match status" value="1"/>
</dbReference>
<dbReference type="CDD" id="cd06170">
    <property type="entry name" value="LuxR_C_like"/>
    <property type="match status" value="1"/>
</dbReference>
<evidence type="ECO:0000256" key="1">
    <source>
        <dbReference type="ARBA" id="ARBA00022553"/>
    </source>
</evidence>
<gene>
    <name evidence="3" type="primary">vraR</name>
    <name evidence="3" type="ORF">CKJAJONC_01339</name>
</gene>
<dbReference type="InterPro" id="IPR011006">
    <property type="entry name" value="CheY-like_superfamily"/>
</dbReference>
<dbReference type="Gene3D" id="3.40.50.2300">
    <property type="match status" value="1"/>
</dbReference>
<dbReference type="Proteomes" id="UP000368032">
    <property type="component" value="Unassembled WGS sequence"/>
</dbReference>
<dbReference type="Pfam" id="PF00196">
    <property type="entry name" value="GerE"/>
    <property type="match status" value="1"/>
</dbReference>
<dbReference type="AlphaFoldDB" id="A0A350W8H0"/>
<dbReference type="SUPFAM" id="SSF46894">
    <property type="entry name" value="C-terminal effector domain of the bipartite response regulators"/>
    <property type="match status" value="1"/>
</dbReference>
<dbReference type="GO" id="GO:0000160">
    <property type="term" value="P:phosphorelay signal transduction system"/>
    <property type="evidence" value="ECO:0007669"/>
    <property type="project" value="InterPro"/>
</dbReference>
<evidence type="ECO:0000313" key="3">
    <source>
        <dbReference type="EMBL" id="VWL89672.1"/>
    </source>
</evidence>
<dbReference type="InterPro" id="IPR016032">
    <property type="entry name" value="Sig_transdc_resp-reg_C-effctor"/>
</dbReference>
<dbReference type="InterPro" id="IPR001789">
    <property type="entry name" value="Sig_transdc_resp-reg_receiver"/>
</dbReference>
<proteinExistence type="predicted"/>
<dbReference type="EMBL" id="CABWIF010000004">
    <property type="protein sequence ID" value="VWL89672.1"/>
    <property type="molecule type" value="Genomic_DNA"/>
</dbReference>
<dbReference type="SMART" id="SM00421">
    <property type="entry name" value="HTH_LUXR"/>
    <property type="match status" value="1"/>
</dbReference>
<name>A0A350W8H0_9ACTN</name>